<dbReference type="GO" id="GO:0005652">
    <property type="term" value="C:nuclear lamina"/>
    <property type="evidence" value="ECO:0007669"/>
    <property type="project" value="UniProtKB-SubCell"/>
</dbReference>
<evidence type="ECO:0000256" key="4">
    <source>
        <dbReference type="ARBA" id="ARBA00024208"/>
    </source>
</evidence>
<comment type="subcellular location">
    <subcellularLocation>
        <location evidence="3">Nucleus lamina</location>
    </subcellularLocation>
</comment>
<feature type="region of interest" description="Disordered" evidence="6">
    <location>
        <begin position="1034"/>
        <end position="1143"/>
    </location>
</feature>
<feature type="compositionally biased region" description="Basic residues" evidence="6">
    <location>
        <begin position="1134"/>
        <end position="1143"/>
    </location>
</feature>
<evidence type="ECO:0000313" key="7">
    <source>
        <dbReference type="EMBL" id="WOG93181.1"/>
    </source>
</evidence>
<feature type="coiled-coil region" evidence="5">
    <location>
        <begin position="373"/>
        <end position="533"/>
    </location>
</feature>
<feature type="region of interest" description="Disordered" evidence="6">
    <location>
        <begin position="891"/>
        <end position="929"/>
    </location>
</feature>
<evidence type="ECO:0000256" key="1">
    <source>
        <dbReference type="ARBA" id="ARBA00023054"/>
    </source>
</evidence>
<dbReference type="AlphaFoldDB" id="A0AAF1AUP8"/>
<dbReference type="Proteomes" id="UP000077755">
    <property type="component" value="Chromosome 3"/>
</dbReference>
<dbReference type="EMBL" id="CP093345">
    <property type="protein sequence ID" value="WOG93181.1"/>
    <property type="molecule type" value="Genomic_DNA"/>
</dbReference>
<feature type="coiled-coil region" evidence="5">
    <location>
        <begin position="617"/>
        <end position="680"/>
    </location>
</feature>
<dbReference type="InterPro" id="IPR040418">
    <property type="entry name" value="CRWN"/>
</dbReference>
<feature type="coiled-coil region" evidence="5">
    <location>
        <begin position="86"/>
        <end position="117"/>
    </location>
</feature>
<evidence type="ECO:0000256" key="3">
    <source>
        <dbReference type="ARBA" id="ARBA00024186"/>
    </source>
</evidence>
<reference evidence="7" key="1">
    <citation type="journal article" date="2016" name="Nat. Genet.">
        <title>A high-quality carrot genome assembly provides new insights into carotenoid accumulation and asterid genome evolution.</title>
        <authorList>
            <person name="Iorizzo M."/>
            <person name="Ellison S."/>
            <person name="Senalik D."/>
            <person name="Zeng P."/>
            <person name="Satapoomin P."/>
            <person name="Huang J."/>
            <person name="Bowman M."/>
            <person name="Iovene M."/>
            <person name="Sanseverino W."/>
            <person name="Cavagnaro P."/>
            <person name="Yildiz M."/>
            <person name="Macko-Podgorni A."/>
            <person name="Moranska E."/>
            <person name="Grzebelus E."/>
            <person name="Grzebelus D."/>
            <person name="Ashrafi H."/>
            <person name="Zheng Z."/>
            <person name="Cheng S."/>
            <person name="Spooner D."/>
            <person name="Van Deynze A."/>
            <person name="Simon P."/>
        </authorList>
    </citation>
    <scope>NUCLEOTIDE SEQUENCE</scope>
    <source>
        <tissue evidence="7">Leaf</tissue>
    </source>
</reference>
<sequence length="1143" mass="131364">MFTPPKKIWSGWSPRTDPTRKSGSGGGEVSKGKDVVFDESTPQNLMGRVEDMGLNAKLMKLETELFDYQYNMGLLLIEKKEWTSKFEELQQVYTETKDALKQEQEAHLIAISDAEKREENLTKALGVEKQCVLDLEKALRDMRSDYAEIKFTSDSKLAEASALITKVEEKSLEVESKLHSADAKLAELSRKGSDIERKSHELEARESALRRERLALNAEREALTDNISRQREDLREWERKLQEDEERLAEVRRLLNQREERANENDRLYQQKQSELDGEQKKIEIIMVSLKNKEDDISSRIAKLNIKEKEADAVKHSLEVKEKDLTEFEQKLNAREQSEIQKLLDEHKAILEVKKQSFEMEMDKRKNDFENDLQNRAVEVEKKEVEVKHLEAKLAKREHALDQKHEKLKEKEQYLASKLQDLNEREKSMKLEENKIEDERNQLLSDKQEMLCLKAEIEKDRASTEEQRLKLSEEIERLKITEEERLELARLQSELKQEIENCRHQRELLLKEEDELKQEKMRFEKEWEDLDERRTALMKDLKDITVQKENFEKLKHSEEDRLNNKKLDTESYVQKELDALRLTKDSFAATMEHEKAVLAERTSSEKKQMLNDFELWKRELETKLFNEREDMENALRLREKQFDEEREKELNNINYIKEVISKEREDIKLERSRIAKEKQEILMHQKHLDEQHVVMQKDIGQLVSLSEKLKDQREQFFKERECFIRFVESQKSCKNCGEMTSEFVVSDLQSLAELENLKALSVPQLAENYLRQDLQGTPDKNLSTVTPGAVGLGSPASGGTKSWLQKCTSKIFIFSASKKNNSPDQNTSRRLHVEASPNKLLNTEVIPELPSGVAGETLEMQNMQVSNSNREMESNLNLSGTEQSNIDSKALDVEDSQQSDVRAGNRKPGKRAKGRVRRKRSAKEVAEEAKTVLADPIELNENEHSNGLASAYTNESRGDSSLVGKRTRNSRKRNPSQPSQSAAGDVGADSEGHSDSVTAGGRQKRRRKVVPAVQAPTGRYNLRRHKTAAPLVANGALSDPNKGKEKEIDDGGGIGEEIPDEVDGNTHLVQINATSESQDRDAANQLVSDTMLSEEVNGTPEQSRGYQNQGDTSGAEGEDEDGDEVEHPGEVSMRKKVWKFLTT</sequence>
<feature type="region of interest" description="Disordered" evidence="6">
    <location>
        <begin position="948"/>
        <end position="1020"/>
    </location>
</feature>
<evidence type="ECO:0000313" key="8">
    <source>
        <dbReference type="Proteomes" id="UP000077755"/>
    </source>
</evidence>
<keyword evidence="2" id="KW-0539">Nucleus</keyword>
<organism evidence="7 8">
    <name type="scientific">Daucus carota subsp. sativus</name>
    <name type="common">Carrot</name>
    <dbReference type="NCBI Taxonomy" id="79200"/>
    <lineage>
        <taxon>Eukaryota</taxon>
        <taxon>Viridiplantae</taxon>
        <taxon>Streptophyta</taxon>
        <taxon>Embryophyta</taxon>
        <taxon>Tracheophyta</taxon>
        <taxon>Spermatophyta</taxon>
        <taxon>Magnoliopsida</taxon>
        <taxon>eudicotyledons</taxon>
        <taxon>Gunneridae</taxon>
        <taxon>Pentapetalae</taxon>
        <taxon>asterids</taxon>
        <taxon>campanulids</taxon>
        <taxon>Apiales</taxon>
        <taxon>Apiaceae</taxon>
        <taxon>Apioideae</taxon>
        <taxon>Scandiceae</taxon>
        <taxon>Daucinae</taxon>
        <taxon>Daucus</taxon>
        <taxon>Daucus sect. Daucus</taxon>
    </lineage>
</organism>
<dbReference type="GO" id="GO:0006997">
    <property type="term" value="P:nucleus organization"/>
    <property type="evidence" value="ECO:0007669"/>
    <property type="project" value="InterPro"/>
</dbReference>
<feature type="region of interest" description="Disordered" evidence="6">
    <location>
        <begin position="1"/>
        <end position="36"/>
    </location>
</feature>
<feature type="compositionally biased region" description="Basic residues" evidence="6">
    <location>
        <begin position="965"/>
        <end position="974"/>
    </location>
</feature>
<evidence type="ECO:0000256" key="2">
    <source>
        <dbReference type="ARBA" id="ARBA00023242"/>
    </source>
</evidence>
<evidence type="ECO:0008006" key="9">
    <source>
        <dbReference type="Google" id="ProtNLM"/>
    </source>
</evidence>
<keyword evidence="8" id="KW-1185">Reference proteome</keyword>
<feature type="compositionally biased region" description="Polar residues" evidence="6">
    <location>
        <begin position="1099"/>
        <end position="1109"/>
    </location>
</feature>
<keyword evidence="1 5" id="KW-0175">Coiled coil</keyword>
<name>A0AAF1AUP8_DAUCS</name>
<evidence type="ECO:0000256" key="6">
    <source>
        <dbReference type="SAM" id="MobiDB-lite"/>
    </source>
</evidence>
<accession>A0AAF1AUP8</accession>
<feature type="compositionally biased region" description="Polar residues" evidence="6">
    <location>
        <begin position="1067"/>
        <end position="1076"/>
    </location>
</feature>
<protein>
    <recommendedName>
        <fullName evidence="9">Nuclear matrix constituent protein 1-like protein</fullName>
    </recommendedName>
</protein>
<feature type="compositionally biased region" description="Basic residues" evidence="6">
    <location>
        <begin position="904"/>
        <end position="921"/>
    </location>
</feature>
<dbReference type="PANTHER" id="PTHR31908">
    <property type="entry name" value="PROTEIN CROWDED NUCLEI 4"/>
    <property type="match status" value="1"/>
</dbReference>
<proteinExistence type="inferred from homology"/>
<reference evidence="7" key="2">
    <citation type="submission" date="2022-03" db="EMBL/GenBank/DDBJ databases">
        <title>Draft title - Genomic analysis of global carrot germplasm unveils the trajectory of domestication and the origin of high carotenoid orange carrot.</title>
        <authorList>
            <person name="Iorizzo M."/>
            <person name="Ellison S."/>
            <person name="Senalik D."/>
            <person name="Macko-Podgorni A."/>
            <person name="Grzebelus D."/>
            <person name="Bostan H."/>
            <person name="Rolling W."/>
            <person name="Curaba J."/>
            <person name="Simon P."/>
        </authorList>
    </citation>
    <scope>NUCLEOTIDE SEQUENCE</scope>
    <source>
        <tissue evidence="7">Leaf</tissue>
    </source>
</reference>
<gene>
    <name evidence="7" type="ORF">DCAR_0312462</name>
</gene>
<dbReference type="PANTHER" id="PTHR31908:SF11">
    <property type="entry name" value="PROTEIN CROWDED NUCLEI 1"/>
    <property type="match status" value="1"/>
</dbReference>
<feature type="coiled-coil region" evidence="5">
    <location>
        <begin position="185"/>
        <end position="271"/>
    </location>
</feature>
<evidence type="ECO:0000256" key="5">
    <source>
        <dbReference type="SAM" id="Coils"/>
    </source>
</evidence>
<feature type="coiled-coil region" evidence="5">
    <location>
        <begin position="311"/>
        <end position="338"/>
    </location>
</feature>
<comment type="similarity">
    <text evidence="4">Belongs to the CRWN family.</text>
</comment>